<dbReference type="GO" id="GO:0051489">
    <property type="term" value="P:regulation of filopodium assembly"/>
    <property type="evidence" value="ECO:0007669"/>
    <property type="project" value="TreeGrafter"/>
</dbReference>
<sequence length="167" mass="19318">MALTPPRLRPPGLQGDERRLRERLPLNAALSLVSQCYVCWDCWLMPDQFDQTVVLNQLRYSGMLETVKIRRSGFPVRRSFQDFCSRYKVLMRGVLTPDDQRGRCKQLLHLYDSSSADWQLGKTKSLELNFVAGKRRRVALFPLRARPDPEQQESNAARLSRAFCCAN</sequence>
<comment type="caution">
    <text evidence="3">The sequence shown here is derived from an EMBL/GenBank/DDBJ whole genome shotgun (WGS) entry which is preliminary data.</text>
</comment>
<dbReference type="GO" id="GO:0030705">
    <property type="term" value="P:cytoskeleton-dependent intracellular transport"/>
    <property type="evidence" value="ECO:0007669"/>
    <property type="project" value="TreeGrafter"/>
</dbReference>
<protein>
    <recommendedName>
        <fullName evidence="2">Myosin motor domain-containing protein</fullName>
    </recommendedName>
</protein>
<keyword evidence="1" id="KW-0518">Myosin</keyword>
<keyword evidence="1" id="KW-0009">Actin-binding</keyword>
<accession>A0A315UPR9</accession>
<evidence type="ECO:0000313" key="4">
    <source>
        <dbReference type="Proteomes" id="UP000250572"/>
    </source>
</evidence>
<dbReference type="GO" id="GO:0030175">
    <property type="term" value="C:filopodium"/>
    <property type="evidence" value="ECO:0007669"/>
    <property type="project" value="TreeGrafter"/>
</dbReference>
<name>A0A315UPR9_GAMAF</name>
<organism evidence="3 4">
    <name type="scientific">Gambusia affinis</name>
    <name type="common">Western mosquitofish</name>
    <name type="synonym">Heterandria affinis</name>
    <dbReference type="NCBI Taxonomy" id="33528"/>
    <lineage>
        <taxon>Eukaryota</taxon>
        <taxon>Metazoa</taxon>
        <taxon>Chordata</taxon>
        <taxon>Craniata</taxon>
        <taxon>Vertebrata</taxon>
        <taxon>Euteleostomi</taxon>
        <taxon>Actinopterygii</taxon>
        <taxon>Neopterygii</taxon>
        <taxon>Teleostei</taxon>
        <taxon>Neoteleostei</taxon>
        <taxon>Acanthomorphata</taxon>
        <taxon>Ovalentaria</taxon>
        <taxon>Atherinomorphae</taxon>
        <taxon>Cyprinodontiformes</taxon>
        <taxon>Poeciliidae</taxon>
        <taxon>Poeciliinae</taxon>
        <taxon>Gambusia</taxon>
    </lineage>
</organism>
<proteinExistence type="inferred from homology"/>
<dbReference type="AlphaFoldDB" id="A0A315UPR9"/>
<dbReference type="PANTHER" id="PTHR46049:SF2">
    <property type="entry name" value="UNCONVENTIONAL MYOSIN-X"/>
    <property type="match status" value="1"/>
</dbReference>
<dbReference type="SUPFAM" id="SSF52540">
    <property type="entry name" value="P-loop containing nucleoside triphosphate hydrolases"/>
    <property type="match status" value="1"/>
</dbReference>
<keyword evidence="4" id="KW-1185">Reference proteome</keyword>
<dbReference type="Proteomes" id="UP000250572">
    <property type="component" value="Unassembled WGS sequence"/>
</dbReference>
<comment type="caution">
    <text evidence="1">Lacks conserved residue(s) required for the propagation of feature annotation.</text>
</comment>
<dbReference type="GO" id="GO:0016459">
    <property type="term" value="C:myosin complex"/>
    <property type="evidence" value="ECO:0007669"/>
    <property type="project" value="UniProtKB-KW"/>
</dbReference>
<gene>
    <name evidence="3" type="ORF">CCH79_00018091</name>
</gene>
<feature type="domain" description="Myosin motor" evidence="2">
    <location>
        <begin position="1"/>
        <end position="145"/>
    </location>
</feature>
<evidence type="ECO:0000256" key="1">
    <source>
        <dbReference type="PROSITE-ProRule" id="PRU00782"/>
    </source>
</evidence>
<evidence type="ECO:0000313" key="3">
    <source>
        <dbReference type="EMBL" id="PWA13946.1"/>
    </source>
</evidence>
<evidence type="ECO:0000259" key="2">
    <source>
        <dbReference type="PROSITE" id="PS51456"/>
    </source>
</evidence>
<comment type="similarity">
    <text evidence="1">Belongs to the TRAFAC class myosin-kinesin ATPase superfamily. Myosin family.</text>
</comment>
<dbReference type="PROSITE" id="PS51456">
    <property type="entry name" value="MYOSIN_MOTOR"/>
    <property type="match status" value="1"/>
</dbReference>
<dbReference type="Gene3D" id="1.20.5.4820">
    <property type="match status" value="1"/>
</dbReference>
<dbReference type="Pfam" id="PF00063">
    <property type="entry name" value="Myosin_head"/>
    <property type="match status" value="1"/>
</dbReference>
<dbReference type="GO" id="GO:0005524">
    <property type="term" value="F:ATP binding"/>
    <property type="evidence" value="ECO:0007669"/>
    <property type="project" value="InterPro"/>
</dbReference>
<dbReference type="InterPro" id="IPR051724">
    <property type="entry name" value="Actin_motor_Myosin"/>
</dbReference>
<keyword evidence="1" id="KW-0505">Motor protein</keyword>
<dbReference type="InterPro" id="IPR001609">
    <property type="entry name" value="Myosin_head_motor_dom-like"/>
</dbReference>
<dbReference type="GO" id="GO:0005547">
    <property type="term" value="F:phosphatidylinositol-3,4,5-trisphosphate binding"/>
    <property type="evidence" value="ECO:0007669"/>
    <property type="project" value="TreeGrafter"/>
</dbReference>
<dbReference type="PANTHER" id="PTHR46049">
    <property type="entry name" value="AGAP003327-PA"/>
    <property type="match status" value="1"/>
</dbReference>
<dbReference type="InterPro" id="IPR027417">
    <property type="entry name" value="P-loop_NTPase"/>
</dbReference>
<dbReference type="GO" id="GO:0060002">
    <property type="term" value="F:plus-end directed microfilament motor activity"/>
    <property type="evidence" value="ECO:0007669"/>
    <property type="project" value="TreeGrafter"/>
</dbReference>
<dbReference type="GO" id="GO:0051015">
    <property type="term" value="F:actin filament binding"/>
    <property type="evidence" value="ECO:0007669"/>
    <property type="project" value="TreeGrafter"/>
</dbReference>
<reference evidence="3 4" key="1">
    <citation type="journal article" date="2018" name="G3 (Bethesda)">
        <title>A High-Quality Reference Genome for the Invasive Mosquitofish Gambusia affinis Using a Chicago Library.</title>
        <authorList>
            <person name="Hoffberg S.L."/>
            <person name="Troendle N.J."/>
            <person name="Glenn T.C."/>
            <person name="Mahmud O."/>
            <person name="Louha S."/>
            <person name="Chalopin D."/>
            <person name="Bennetzen J.L."/>
            <person name="Mauricio R."/>
        </authorList>
    </citation>
    <scope>NUCLEOTIDE SEQUENCE [LARGE SCALE GENOMIC DNA]</scope>
    <source>
        <strain evidence="3">NE01/NJP1002.9</strain>
        <tissue evidence="3">Muscle</tissue>
    </source>
</reference>
<dbReference type="EMBL" id="NHOQ01002899">
    <property type="protein sequence ID" value="PWA13946.1"/>
    <property type="molecule type" value="Genomic_DNA"/>
</dbReference>
<dbReference type="GO" id="GO:0008360">
    <property type="term" value="P:regulation of cell shape"/>
    <property type="evidence" value="ECO:0007669"/>
    <property type="project" value="TreeGrafter"/>
</dbReference>